<evidence type="ECO:0000313" key="3">
    <source>
        <dbReference type="Proteomes" id="UP001341840"/>
    </source>
</evidence>
<accession>A0ABU6ZVH2</accession>
<reference evidence="2 3" key="1">
    <citation type="journal article" date="2023" name="Plants (Basel)">
        <title>Bridging the Gap: Combining Genomics and Transcriptomics Approaches to Understand Stylosanthes scabra, an Orphan Legume from the Brazilian Caatinga.</title>
        <authorList>
            <person name="Ferreira-Neto J.R.C."/>
            <person name="da Silva M.D."/>
            <person name="Binneck E."/>
            <person name="de Melo N.F."/>
            <person name="da Silva R.H."/>
            <person name="de Melo A.L.T.M."/>
            <person name="Pandolfi V."/>
            <person name="Bustamante F.O."/>
            <person name="Brasileiro-Vidal A.C."/>
            <person name="Benko-Iseppon A.M."/>
        </authorList>
    </citation>
    <scope>NUCLEOTIDE SEQUENCE [LARGE SCALE GENOMIC DNA]</scope>
    <source>
        <tissue evidence="2">Leaves</tissue>
    </source>
</reference>
<evidence type="ECO:0000313" key="2">
    <source>
        <dbReference type="EMBL" id="MED6225736.1"/>
    </source>
</evidence>
<comment type="caution">
    <text evidence="2">The sequence shown here is derived from an EMBL/GenBank/DDBJ whole genome shotgun (WGS) entry which is preliminary data.</text>
</comment>
<sequence>MIYLSFSRTQRNPELILFRTPRTAPSNGAVAGELKMCDRFWLFGLNQVEYTSDSGSVSYYSCKEDAAPYNGPESKQRNFMNELFKALAQERNEIMEAQRKTEVQLELMLKLATLVKEHLTNSFSSSQKEEVLAVTLQSRRQLEKSPPDYHQVPLETSEGKDDQHAKGK</sequence>
<proteinExistence type="predicted"/>
<feature type="non-terminal residue" evidence="2">
    <location>
        <position position="168"/>
    </location>
</feature>
<feature type="region of interest" description="Disordered" evidence="1">
    <location>
        <begin position="136"/>
        <end position="168"/>
    </location>
</feature>
<keyword evidence="3" id="KW-1185">Reference proteome</keyword>
<feature type="compositionally biased region" description="Basic and acidic residues" evidence="1">
    <location>
        <begin position="157"/>
        <end position="168"/>
    </location>
</feature>
<dbReference type="EMBL" id="JASCZI010274157">
    <property type="protein sequence ID" value="MED6225736.1"/>
    <property type="molecule type" value="Genomic_DNA"/>
</dbReference>
<dbReference type="Proteomes" id="UP001341840">
    <property type="component" value="Unassembled WGS sequence"/>
</dbReference>
<gene>
    <name evidence="2" type="ORF">PIB30_096532</name>
</gene>
<name>A0ABU6ZVH2_9FABA</name>
<evidence type="ECO:0000256" key="1">
    <source>
        <dbReference type="SAM" id="MobiDB-lite"/>
    </source>
</evidence>
<protein>
    <submittedName>
        <fullName evidence="2">Uncharacterized protein</fullName>
    </submittedName>
</protein>
<organism evidence="2 3">
    <name type="scientific">Stylosanthes scabra</name>
    <dbReference type="NCBI Taxonomy" id="79078"/>
    <lineage>
        <taxon>Eukaryota</taxon>
        <taxon>Viridiplantae</taxon>
        <taxon>Streptophyta</taxon>
        <taxon>Embryophyta</taxon>
        <taxon>Tracheophyta</taxon>
        <taxon>Spermatophyta</taxon>
        <taxon>Magnoliopsida</taxon>
        <taxon>eudicotyledons</taxon>
        <taxon>Gunneridae</taxon>
        <taxon>Pentapetalae</taxon>
        <taxon>rosids</taxon>
        <taxon>fabids</taxon>
        <taxon>Fabales</taxon>
        <taxon>Fabaceae</taxon>
        <taxon>Papilionoideae</taxon>
        <taxon>50 kb inversion clade</taxon>
        <taxon>dalbergioids sensu lato</taxon>
        <taxon>Dalbergieae</taxon>
        <taxon>Pterocarpus clade</taxon>
        <taxon>Stylosanthes</taxon>
    </lineage>
</organism>